<accession>A0AAW2FQK8</accession>
<reference evidence="1 2" key="1">
    <citation type="submission" date="2023-03" db="EMBL/GenBank/DDBJ databases">
        <title>High recombination rates correlate with genetic variation in Cardiocondyla obscurior ants.</title>
        <authorList>
            <person name="Errbii M."/>
        </authorList>
    </citation>
    <scope>NUCLEOTIDE SEQUENCE [LARGE SCALE GENOMIC DNA]</scope>
    <source>
        <strain evidence="1">Alpha-2009</strain>
        <tissue evidence="1">Whole body</tissue>
    </source>
</reference>
<evidence type="ECO:0000313" key="1">
    <source>
        <dbReference type="EMBL" id="KAL0116407.1"/>
    </source>
</evidence>
<protein>
    <recommendedName>
        <fullName evidence="3">Ribosomal protein S19</fullName>
    </recommendedName>
</protein>
<sequence length="82" mass="9411">MPIHDRCEPQCATRDANLASLMKLTSPRVVNSWHPYTLCRKPKILDNGRIISCKTFHGLLSRQCYVFLPGQWIHFSLKKGEG</sequence>
<organism evidence="1 2">
    <name type="scientific">Cardiocondyla obscurior</name>
    <dbReference type="NCBI Taxonomy" id="286306"/>
    <lineage>
        <taxon>Eukaryota</taxon>
        <taxon>Metazoa</taxon>
        <taxon>Ecdysozoa</taxon>
        <taxon>Arthropoda</taxon>
        <taxon>Hexapoda</taxon>
        <taxon>Insecta</taxon>
        <taxon>Pterygota</taxon>
        <taxon>Neoptera</taxon>
        <taxon>Endopterygota</taxon>
        <taxon>Hymenoptera</taxon>
        <taxon>Apocrita</taxon>
        <taxon>Aculeata</taxon>
        <taxon>Formicoidea</taxon>
        <taxon>Formicidae</taxon>
        <taxon>Myrmicinae</taxon>
        <taxon>Cardiocondyla</taxon>
    </lineage>
</organism>
<evidence type="ECO:0008006" key="3">
    <source>
        <dbReference type="Google" id="ProtNLM"/>
    </source>
</evidence>
<dbReference type="Proteomes" id="UP001430953">
    <property type="component" value="Unassembled WGS sequence"/>
</dbReference>
<comment type="caution">
    <text evidence="1">The sequence shown here is derived from an EMBL/GenBank/DDBJ whole genome shotgun (WGS) entry which is preliminary data.</text>
</comment>
<proteinExistence type="predicted"/>
<dbReference type="EMBL" id="JADYXP020000009">
    <property type="protein sequence ID" value="KAL0116407.1"/>
    <property type="molecule type" value="Genomic_DNA"/>
</dbReference>
<dbReference type="AlphaFoldDB" id="A0AAW2FQK8"/>
<gene>
    <name evidence="1" type="ORF">PUN28_009794</name>
</gene>
<name>A0AAW2FQK8_9HYME</name>
<evidence type="ECO:0000313" key="2">
    <source>
        <dbReference type="Proteomes" id="UP001430953"/>
    </source>
</evidence>
<keyword evidence="2" id="KW-1185">Reference proteome</keyword>